<evidence type="ECO:0000256" key="2">
    <source>
        <dbReference type="SAM" id="Phobius"/>
    </source>
</evidence>
<accession>A0A8C0X3D2</accession>
<feature type="compositionally biased region" description="Polar residues" evidence="1">
    <location>
        <begin position="1"/>
        <end position="17"/>
    </location>
</feature>
<evidence type="ECO:0000256" key="1">
    <source>
        <dbReference type="SAM" id="MobiDB-lite"/>
    </source>
</evidence>
<feature type="transmembrane region" description="Helical" evidence="2">
    <location>
        <begin position="38"/>
        <end position="59"/>
    </location>
</feature>
<keyword evidence="2" id="KW-0472">Membrane</keyword>
<protein>
    <recommendedName>
        <fullName evidence="4">Small integral membrane protein 33</fullName>
    </recommendedName>
</protein>
<proteinExistence type="predicted"/>
<name>A0A8C0X3D2_CASCN</name>
<dbReference type="InterPro" id="IPR038803">
    <property type="entry name" value="SMIM33"/>
</dbReference>
<dbReference type="Ensembl" id="ENSCCNT00000027849.1">
    <property type="protein sequence ID" value="ENSCCNP00000021676.1"/>
    <property type="gene ID" value="ENSCCNG00000021428.1"/>
</dbReference>
<keyword evidence="2" id="KW-1133">Transmembrane helix</keyword>
<evidence type="ECO:0008006" key="4">
    <source>
        <dbReference type="Google" id="ProtNLM"/>
    </source>
</evidence>
<dbReference type="PANTHER" id="PTHR37873">
    <property type="entry name" value="SMALL INTEGRAL MEMBRANE PROTEIN 33"/>
    <property type="match status" value="1"/>
</dbReference>
<dbReference type="RefSeq" id="XP_073932998.1">
    <property type="nucleotide sequence ID" value="XM_074076897.1"/>
</dbReference>
<reference evidence="3" key="1">
    <citation type="submission" date="2023-09" db="UniProtKB">
        <authorList>
            <consortium name="Ensembl"/>
        </authorList>
    </citation>
    <scope>IDENTIFICATION</scope>
</reference>
<keyword evidence="2" id="KW-0812">Transmembrane</keyword>
<dbReference type="PANTHER" id="PTHR37873:SF1">
    <property type="entry name" value="SMALL INTEGRAL MEMBRANE PROTEIN 33"/>
    <property type="match status" value="1"/>
</dbReference>
<organism evidence="3">
    <name type="scientific">Castor canadensis</name>
    <name type="common">American beaver</name>
    <dbReference type="NCBI Taxonomy" id="51338"/>
    <lineage>
        <taxon>Eukaryota</taxon>
        <taxon>Metazoa</taxon>
        <taxon>Chordata</taxon>
        <taxon>Craniata</taxon>
        <taxon>Vertebrata</taxon>
        <taxon>Euteleostomi</taxon>
        <taxon>Mammalia</taxon>
        <taxon>Eutheria</taxon>
        <taxon>Euarchontoglires</taxon>
        <taxon>Glires</taxon>
        <taxon>Rodentia</taxon>
        <taxon>Castorimorpha</taxon>
        <taxon>Castoridae</taxon>
        <taxon>Castor</taxon>
    </lineage>
</organism>
<evidence type="ECO:0000313" key="3">
    <source>
        <dbReference type="Ensembl" id="ENSCCNP00000021676.1"/>
    </source>
</evidence>
<sequence>MYQASPAVNGSLGQEPQRQLLDMVGGAQEPPPKDGLPLLTVIIAVFVLLAVCIVVAVHFGPKLHQGHATLSTEPPDPKPKDGIYLIHWRLLNSQDSHQEAQQRLPFPRPSIDEVTYL</sequence>
<dbReference type="GeneID" id="141424148"/>
<dbReference type="AlphaFoldDB" id="A0A8C0X3D2"/>
<feature type="region of interest" description="Disordered" evidence="1">
    <location>
        <begin position="1"/>
        <end position="28"/>
    </location>
</feature>